<keyword evidence="2" id="KW-0472">Membrane</keyword>
<dbReference type="Gene3D" id="3.40.1000.10">
    <property type="entry name" value="Mog1/PsbP, alpha/beta/alpha sandwich"/>
    <property type="match status" value="1"/>
</dbReference>
<dbReference type="FunCoup" id="D8UCK6">
    <property type="interactions" value="1550"/>
</dbReference>
<evidence type="ECO:0000313" key="6">
    <source>
        <dbReference type="Proteomes" id="UP000001058"/>
    </source>
</evidence>
<dbReference type="GO" id="GO:0009654">
    <property type="term" value="C:photosystem II oxygen evolving complex"/>
    <property type="evidence" value="ECO:0007669"/>
    <property type="project" value="InterPro"/>
</dbReference>
<protein>
    <submittedName>
        <fullName evidence="5">Oxygen-evolving enhancer protein 2</fullName>
    </submittedName>
</protein>
<feature type="domain" description="SSD" evidence="4">
    <location>
        <begin position="646"/>
        <end position="781"/>
    </location>
</feature>
<dbReference type="InterPro" id="IPR016123">
    <property type="entry name" value="Mog1/PsbP_a/b/a-sand"/>
</dbReference>
<proteinExistence type="predicted"/>
<feature type="transmembrane region" description="Helical" evidence="2">
    <location>
        <begin position="1145"/>
        <end position="1166"/>
    </location>
</feature>
<dbReference type="GO" id="GO:0032934">
    <property type="term" value="F:sterol binding"/>
    <property type="evidence" value="ECO:0007669"/>
    <property type="project" value="TreeGrafter"/>
</dbReference>
<sequence length="1454" mass="153321">MTIAILLSWILLGGLNWVSRAQSPPTAPTQDWRTQDHSRGRCAMYGTCGHRRDGDPLACAANAPAVPPSEALAARLQAVCPSLWADKGGPAGRYCCTADQVDRISTDTQKALPFIVGCPACRHNFVQLWCLLICSPDQAAFTNVTAVQVAADTGAVNAVAEVDYWLTAVYGNQLYDSCKDVKFGAANVPAMSFLGGGARSGQEWLDFLGTVKDKRMPPLGSPIQINFRPENSTPPGLAPMGERVVACGDNAFRCSCSDCPVAPGCEQPDPRPPDPSPATCRLGTLSCLTFGLIWLYGIFVAAVLAAATTGRIGGGGNGLHGGGGAPPGPAVAAVAVGAARNGNGGVGGNSGGGASGGGSGDVPPVERLLQVSYFRLGMWLGRHPVRVVFGGLAVAALCCLGLFRFRVETDPQRLWVGPASQAAREKAAYESSFGPFYRVEQMILATRPVKAGEPTTAASASAAGGAATATATAITPANLLLLFEMQRLVDELEAPLEDPSSPTIRTVRLTDICYKPFGDACATQSVLQYWRLNRTLYDSEQAKPAGVPGRMTPEYCFNHWYTECRSSFQAPMDPHVVLGGFPGGQDFTSYSSGATAFVTTFPVASSPALLPAARAWEAAFVTLARSRLGAMAEAANLTLSFSTERRASLGLGGVAIVAASVAGALGLVSAVGLCCTLIIMEVIPFLVLAVGVDNMFVMAAAMAKQVLGGDHSLPPPTRLALALSSAGPSITLAAVCEVAAFALGALITSMPAVRNFSLAAAAAVALDFGLQVTVFAALLVLDVRRLHSRRLDCLPCVQLGAEEVEAAAPRGPAEREAAVAAVAAAVESKNSPYTPPPGTAAMEYDKYDDLPPTLGPSDEGEVDEHSYWSLQRVLQAYFERVHAPLLSLPAVQVVVLLLFGASLLTCVGLLPKLQVGLDQAVALPRDSYLQPYFRDIMRYLRVGPPLLLVVRDLDLDPAARQVERVCAVSGCDQDSLLNRVSAAARDPARSYISAPAASWLDDFMSWLSPDLPSCCSSACSSCRTCVPAAFEGGRPSLEQFQTFLPWFLAAKPSERCAKGGLGASFTRLWFVCPPSLLFPSYPRQSRAFAARASRELKLDVYAYSLFHVFFEQYLSVLYDTAAMVGLPLLAVVGTAWALSGSAWCAGLLAAVLCSVLVHLGGAMWLAGIQVNAVSLVNLAMALGIAIFEVYYFRLYLALVVVGAAHGLVLLPVLLALAFAAAPVARPASRRSAVVVRAQAQDVSRRAALGALAGVAALVSNANPSSAAYGDSANVFGKVTNKSGFVSYAGDGFALLLPSKWNPSKETDFPGVTLRYEDNFDAVNNLVVIAQPTDKKSIEDLGSPDKFLESVSYLLGRQAYSGETVSEGGFAPNRVSAASLLDVFTTSDKKGKTYYKYELLVRTADGDEGGRHQLIAATVGSDSKLYILKVQVGDKRWFKGVKKEAMGVFDSFTVV</sequence>
<evidence type="ECO:0000313" key="5">
    <source>
        <dbReference type="EMBL" id="EFJ42509.1"/>
    </source>
</evidence>
<organism evidence="6">
    <name type="scientific">Volvox carteri f. nagariensis</name>
    <dbReference type="NCBI Taxonomy" id="3068"/>
    <lineage>
        <taxon>Eukaryota</taxon>
        <taxon>Viridiplantae</taxon>
        <taxon>Chlorophyta</taxon>
        <taxon>core chlorophytes</taxon>
        <taxon>Chlorophyceae</taxon>
        <taxon>CS clade</taxon>
        <taxon>Chlamydomonadales</taxon>
        <taxon>Volvocaceae</taxon>
        <taxon>Volvox</taxon>
    </lineage>
</organism>
<dbReference type="PANTHER" id="PTHR45727">
    <property type="entry name" value="NPC INTRACELLULAR CHOLESTEROL TRANSPORTER 1"/>
    <property type="match status" value="1"/>
</dbReference>
<reference evidence="5 6" key="1">
    <citation type="journal article" date="2010" name="Science">
        <title>Genomic analysis of organismal complexity in the multicellular green alga Volvox carteri.</title>
        <authorList>
            <person name="Prochnik S.E."/>
            <person name="Umen J."/>
            <person name="Nedelcu A.M."/>
            <person name="Hallmann A."/>
            <person name="Miller S.M."/>
            <person name="Nishii I."/>
            <person name="Ferris P."/>
            <person name="Kuo A."/>
            <person name="Mitros T."/>
            <person name="Fritz-Laylin L.K."/>
            <person name="Hellsten U."/>
            <person name="Chapman J."/>
            <person name="Simakov O."/>
            <person name="Rensing S.A."/>
            <person name="Terry A."/>
            <person name="Pangilinan J."/>
            <person name="Kapitonov V."/>
            <person name="Jurka J."/>
            <person name="Salamov A."/>
            <person name="Shapiro H."/>
            <person name="Schmutz J."/>
            <person name="Grimwood J."/>
            <person name="Lindquist E."/>
            <person name="Lucas S."/>
            <person name="Grigoriev I.V."/>
            <person name="Schmitt R."/>
            <person name="Kirk D."/>
            <person name="Rokhsar D.S."/>
        </authorList>
    </citation>
    <scope>NUCLEOTIDE SEQUENCE [LARGE SCALE GENOMIC DNA]</scope>
    <source>
        <strain evidence="6">f. Nagariensis / Eve</strain>
    </source>
</reference>
<feature type="transmembrane region" description="Helical" evidence="2">
    <location>
        <begin position="385"/>
        <end position="405"/>
    </location>
</feature>
<feature type="transmembrane region" description="Helical" evidence="2">
    <location>
        <begin position="1198"/>
        <end position="1221"/>
    </location>
</feature>
<feature type="signal peptide" evidence="3">
    <location>
        <begin position="1"/>
        <end position="21"/>
    </location>
</feature>
<dbReference type="PROSITE" id="PS50156">
    <property type="entry name" value="SSD"/>
    <property type="match status" value="1"/>
</dbReference>
<dbReference type="Pfam" id="PF01789">
    <property type="entry name" value="PsbP"/>
    <property type="match status" value="1"/>
</dbReference>
<dbReference type="Pfam" id="PF16414">
    <property type="entry name" value="NPC1_N"/>
    <property type="match status" value="1"/>
</dbReference>
<dbReference type="OrthoDB" id="6510177at2759"/>
<feature type="transmembrane region" description="Helical" evidence="2">
    <location>
        <begin position="1172"/>
        <end position="1191"/>
    </location>
</feature>
<keyword evidence="6" id="KW-1185">Reference proteome</keyword>
<feature type="transmembrane region" description="Helical" evidence="2">
    <location>
        <begin position="1116"/>
        <end position="1138"/>
    </location>
</feature>
<dbReference type="InterPro" id="IPR000731">
    <property type="entry name" value="SSD"/>
</dbReference>
<feature type="transmembrane region" description="Helical" evidence="2">
    <location>
        <begin position="649"/>
        <end position="679"/>
    </location>
</feature>
<dbReference type="SUPFAM" id="SSF82866">
    <property type="entry name" value="Multidrug efflux transporter AcrB transmembrane domain"/>
    <property type="match status" value="1"/>
</dbReference>
<dbReference type="GeneID" id="9619393"/>
<dbReference type="GO" id="GO:0015918">
    <property type="term" value="P:sterol transport"/>
    <property type="evidence" value="ECO:0007669"/>
    <property type="project" value="TreeGrafter"/>
</dbReference>
<dbReference type="GO" id="GO:0019898">
    <property type="term" value="C:extrinsic component of membrane"/>
    <property type="evidence" value="ECO:0007669"/>
    <property type="project" value="InterPro"/>
</dbReference>
<dbReference type="KEGG" id="vcn:VOLCADRAFT_121519"/>
<feature type="transmembrane region" description="Helical" evidence="2">
    <location>
        <begin position="885"/>
        <end position="910"/>
    </location>
</feature>
<feature type="transmembrane region" description="Helical" evidence="2">
    <location>
        <begin position="282"/>
        <end position="307"/>
    </location>
</feature>
<keyword evidence="1" id="KW-0445">Lipid transport</keyword>
<evidence type="ECO:0000259" key="4">
    <source>
        <dbReference type="PROSITE" id="PS50156"/>
    </source>
</evidence>
<feature type="transmembrane region" description="Helical" evidence="2">
    <location>
        <begin position="759"/>
        <end position="781"/>
    </location>
</feature>
<dbReference type="SUPFAM" id="SSF55724">
    <property type="entry name" value="Mog1p/PsbP-like"/>
    <property type="match status" value="1"/>
</dbReference>
<dbReference type="GO" id="GO:0005509">
    <property type="term" value="F:calcium ion binding"/>
    <property type="evidence" value="ECO:0007669"/>
    <property type="project" value="InterPro"/>
</dbReference>
<dbReference type="InParanoid" id="D8UCK6"/>
<dbReference type="RefSeq" id="XP_002956365.1">
    <property type="nucleotide sequence ID" value="XM_002956319.1"/>
</dbReference>
<dbReference type="Gene3D" id="1.20.1640.10">
    <property type="entry name" value="Multidrug efflux transporter AcrB transmembrane domain"/>
    <property type="match status" value="1"/>
</dbReference>
<keyword evidence="1" id="KW-0813">Transport</keyword>
<keyword evidence="2" id="KW-0812">Transmembrane</keyword>
<feature type="transmembrane region" description="Helical" evidence="2">
    <location>
        <begin position="719"/>
        <end position="747"/>
    </location>
</feature>
<evidence type="ECO:0000256" key="3">
    <source>
        <dbReference type="SAM" id="SignalP"/>
    </source>
</evidence>
<evidence type="ECO:0000256" key="2">
    <source>
        <dbReference type="SAM" id="Phobius"/>
    </source>
</evidence>
<gene>
    <name evidence="5" type="primary">oeeB</name>
    <name evidence="5" type="ORF">VOLCADRAFT_121519</name>
</gene>
<dbReference type="InterPro" id="IPR032190">
    <property type="entry name" value="NPC1_N"/>
</dbReference>
<name>D8UCK6_VOLCA</name>
<evidence type="ECO:0000256" key="1">
    <source>
        <dbReference type="ARBA" id="ARBA00023055"/>
    </source>
</evidence>
<dbReference type="Proteomes" id="UP000001058">
    <property type="component" value="Unassembled WGS sequence"/>
</dbReference>
<feature type="chain" id="PRO_5003124375" evidence="3">
    <location>
        <begin position="22"/>
        <end position="1454"/>
    </location>
</feature>
<accession>D8UCK6</accession>
<dbReference type="InterPro" id="IPR053958">
    <property type="entry name" value="HMGCR/SNAP/NPC1-like_SSD"/>
</dbReference>
<keyword evidence="2" id="KW-1133">Transmembrane helix</keyword>
<dbReference type="Pfam" id="PF12349">
    <property type="entry name" value="Sterol-sensing"/>
    <property type="match status" value="1"/>
</dbReference>
<dbReference type="eggNOG" id="KOG1933">
    <property type="taxonomic scope" value="Eukaryota"/>
</dbReference>
<feature type="transmembrane region" description="Helical" evidence="2">
    <location>
        <begin position="462"/>
        <end position="483"/>
    </location>
</feature>
<dbReference type="InterPro" id="IPR002683">
    <property type="entry name" value="PsbP_C"/>
</dbReference>
<dbReference type="GO" id="GO:0015979">
    <property type="term" value="P:photosynthesis"/>
    <property type="evidence" value="ECO:0007669"/>
    <property type="project" value="InterPro"/>
</dbReference>
<keyword evidence="3" id="KW-0732">Signal</keyword>
<dbReference type="EMBL" id="GL378381">
    <property type="protein sequence ID" value="EFJ42509.1"/>
    <property type="molecule type" value="Genomic_DNA"/>
</dbReference>
<dbReference type="PANTHER" id="PTHR45727:SF2">
    <property type="entry name" value="NPC INTRACELLULAR CHOLESTEROL TRANSPORTER 1"/>
    <property type="match status" value="1"/>
</dbReference>
<feature type="transmembrane region" description="Helical" evidence="2">
    <location>
        <begin position="685"/>
        <end position="707"/>
    </location>
</feature>